<evidence type="ECO:0000313" key="2">
    <source>
        <dbReference type="EMBL" id="SDD44519.1"/>
    </source>
</evidence>
<protein>
    <submittedName>
        <fullName evidence="2">Uncharacterized protein</fullName>
    </submittedName>
</protein>
<organism evidence="2 3">
    <name type="scientific">Natrinema hispanicum</name>
    <dbReference type="NCBI Taxonomy" id="392421"/>
    <lineage>
        <taxon>Archaea</taxon>
        <taxon>Methanobacteriati</taxon>
        <taxon>Methanobacteriota</taxon>
        <taxon>Stenosarchaea group</taxon>
        <taxon>Halobacteria</taxon>
        <taxon>Halobacteriales</taxon>
        <taxon>Natrialbaceae</taxon>
        <taxon>Natrinema</taxon>
    </lineage>
</organism>
<name>A0A1G6UT88_9EURY</name>
<accession>A0A1G6UT88</accession>
<keyword evidence="1" id="KW-1133">Transmembrane helix</keyword>
<dbReference type="InterPro" id="IPR056613">
    <property type="entry name" value="DUF7287"/>
</dbReference>
<keyword evidence="1" id="KW-0812">Transmembrane</keyword>
<dbReference type="AlphaFoldDB" id="A0A1G6UT88"/>
<reference evidence="2 3" key="1">
    <citation type="submission" date="2016-10" db="EMBL/GenBank/DDBJ databases">
        <authorList>
            <person name="Varghese N."/>
            <person name="Submissions S."/>
        </authorList>
    </citation>
    <scope>NUCLEOTIDE SEQUENCE [LARGE SCALE GENOMIC DNA]</scope>
    <source>
        <strain evidence="2 3">CDM_1</strain>
    </source>
</reference>
<dbReference type="EMBL" id="FMZP01000023">
    <property type="protein sequence ID" value="SDD44519.1"/>
    <property type="molecule type" value="Genomic_DNA"/>
</dbReference>
<evidence type="ECO:0000313" key="3">
    <source>
        <dbReference type="Proteomes" id="UP000324021"/>
    </source>
</evidence>
<evidence type="ECO:0000256" key="1">
    <source>
        <dbReference type="SAM" id="Phobius"/>
    </source>
</evidence>
<feature type="transmembrane region" description="Helical" evidence="1">
    <location>
        <begin position="64"/>
        <end position="82"/>
    </location>
</feature>
<sequence>MLFSQSGDKPISDRFYSMVFIGHNSKVSINCCKRQPFCSAKAANMISTQRDTGGKDRAQTTLDFAFGIGIFLITVVFIFMFVPNLVAPFNTPSESGEKIQAERTADHLVAHTLGGNQNNSHATTLDPACTDAFFDRNKLPDRCDPPDDIKIYPEPEKELDPTALGLSSSTHLRIELEPVDDGTPRSVGESLGSQNIQQWSRLVYYSGEEYKLKVQLW</sequence>
<proteinExistence type="predicted"/>
<dbReference type="Proteomes" id="UP000324021">
    <property type="component" value="Unassembled WGS sequence"/>
</dbReference>
<dbReference type="RefSeq" id="WP_149782422.1">
    <property type="nucleotide sequence ID" value="NZ_FMZP01000023.1"/>
</dbReference>
<keyword evidence="1" id="KW-0472">Membrane</keyword>
<dbReference type="Pfam" id="PF23958">
    <property type="entry name" value="DUF7287"/>
    <property type="match status" value="1"/>
</dbReference>
<gene>
    <name evidence="2" type="ORF">SAMN05192552_102337</name>
</gene>